<feature type="domain" description="Cytidyltransferase-like" evidence="12">
    <location>
        <begin position="66"/>
        <end position="189"/>
    </location>
</feature>
<dbReference type="UniPathway" id="UPA00558">
    <property type="reaction ID" value="UER00742"/>
</dbReference>
<comment type="pathway">
    <text evidence="9">Phospholipid metabolism; phosphatidylethanolamine biosynthesis; phosphatidylethanolamine from ethanolamine: step 2/3.</text>
</comment>
<evidence type="ECO:0000313" key="14">
    <source>
        <dbReference type="Proteomes" id="UP000051952"/>
    </source>
</evidence>
<reference evidence="14" key="1">
    <citation type="submission" date="2015-09" db="EMBL/GenBank/DDBJ databases">
        <authorList>
            <consortium name="Pathogen Informatics"/>
        </authorList>
    </citation>
    <scope>NUCLEOTIDE SEQUENCE [LARGE SCALE GENOMIC DNA]</scope>
    <source>
        <strain evidence="14">Lake Konstanz</strain>
    </source>
</reference>
<keyword evidence="14" id="KW-1185">Reference proteome</keyword>
<comment type="pathway">
    <text evidence="1">Lipid metabolism.</text>
</comment>
<dbReference type="EC" id="2.7.7.14" evidence="10"/>
<dbReference type="NCBIfam" id="TIGR00125">
    <property type="entry name" value="cyt_tran_rel"/>
    <property type="match status" value="2"/>
</dbReference>
<evidence type="ECO:0000256" key="10">
    <source>
        <dbReference type="ARBA" id="ARBA00024221"/>
    </source>
</evidence>
<evidence type="ECO:0000313" key="13">
    <source>
        <dbReference type="EMBL" id="CUI15508.1"/>
    </source>
</evidence>
<dbReference type="AlphaFoldDB" id="A0A0S4KIJ8"/>
<feature type="domain" description="Cytidyltransferase-like" evidence="12">
    <location>
        <begin position="243"/>
        <end position="334"/>
    </location>
</feature>
<gene>
    <name evidence="13" type="ORF">BSAL_45015</name>
</gene>
<dbReference type="PANTHER" id="PTHR45780">
    <property type="entry name" value="ETHANOLAMINE-PHOSPHATE CYTIDYLYLTRANSFERASE"/>
    <property type="match status" value="1"/>
</dbReference>
<keyword evidence="5 13" id="KW-0548">Nucleotidyltransferase</keyword>
<evidence type="ECO:0000256" key="3">
    <source>
        <dbReference type="ARBA" id="ARBA00022516"/>
    </source>
</evidence>
<keyword evidence="8" id="KW-1208">Phospholipid metabolism</keyword>
<evidence type="ECO:0000256" key="2">
    <source>
        <dbReference type="ARBA" id="ARBA00010101"/>
    </source>
</evidence>
<dbReference type="Proteomes" id="UP000051952">
    <property type="component" value="Unassembled WGS sequence"/>
</dbReference>
<organism evidence="13 14">
    <name type="scientific">Bodo saltans</name>
    <name type="common">Flagellated protozoan</name>
    <dbReference type="NCBI Taxonomy" id="75058"/>
    <lineage>
        <taxon>Eukaryota</taxon>
        <taxon>Discoba</taxon>
        <taxon>Euglenozoa</taxon>
        <taxon>Kinetoplastea</taxon>
        <taxon>Metakinetoplastina</taxon>
        <taxon>Eubodonida</taxon>
        <taxon>Bodonidae</taxon>
        <taxon>Bodo</taxon>
    </lineage>
</organism>
<dbReference type="InterPro" id="IPR014729">
    <property type="entry name" value="Rossmann-like_a/b/a_fold"/>
</dbReference>
<evidence type="ECO:0000256" key="1">
    <source>
        <dbReference type="ARBA" id="ARBA00005189"/>
    </source>
</evidence>
<sequence length="417" mass="46903">MNQCCCSINPKSITPHYSRKPSQSINMVQVPPGRVHLNPDEPDDVYPMFGVTAVPPKKAGTIRIWVDGCFDMLHFGHTNAIRQAASLGAELFVGSHSDEEIIRYKGPPIMHADERYEALRGCKWVTFVVENYPYVTRLKDMDRFEIDFVAHGDDISVDLNGRNSYQEIIDAGRFKVVKRTDGISTTDLVGRMLLCTKDHLQDNNVHVPPENLADTSLRYLTTSRKIVQFSNNTTPKSDDKIVYVDGSFDLFHIGHMRVLEKARSFGTYVIAGIHEDDVVNRQKGKNYPIMNLNERVLGVLSCRYVDEVVMGVPFRVTKDLIDKLNIDVVVAGRNLEDVDASESDVEGGSPSTPYDVPKGLGIFHEVDSGTDLTTDRLIERVVENRRAFLERQAAKKKKDSASELAKPAEYKNIREVC</sequence>
<keyword evidence="3" id="KW-0444">Lipid biosynthesis</keyword>
<accession>A0A0S4KIJ8</accession>
<dbReference type="Gene3D" id="3.40.50.620">
    <property type="entry name" value="HUPs"/>
    <property type="match status" value="2"/>
</dbReference>
<evidence type="ECO:0000256" key="5">
    <source>
        <dbReference type="ARBA" id="ARBA00022695"/>
    </source>
</evidence>
<dbReference type="CDD" id="cd02174">
    <property type="entry name" value="CCT"/>
    <property type="match status" value="1"/>
</dbReference>
<dbReference type="GO" id="GO:0004306">
    <property type="term" value="F:ethanolamine-phosphate cytidylyltransferase activity"/>
    <property type="evidence" value="ECO:0007669"/>
    <property type="project" value="UniProtKB-EC"/>
</dbReference>
<dbReference type="Pfam" id="PF01467">
    <property type="entry name" value="CTP_transf_like"/>
    <property type="match status" value="2"/>
</dbReference>
<keyword evidence="7" id="KW-0594">Phospholipid biosynthesis</keyword>
<keyword evidence="6" id="KW-0443">Lipid metabolism</keyword>
<dbReference type="VEuPathDB" id="TriTrypDB:BSAL_45015"/>
<dbReference type="GO" id="GO:0006646">
    <property type="term" value="P:phosphatidylethanolamine biosynthetic process"/>
    <property type="evidence" value="ECO:0007669"/>
    <property type="project" value="UniProtKB-UniPathway"/>
</dbReference>
<dbReference type="GO" id="GO:0005737">
    <property type="term" value="C:cytoplasm"/>
    <property type="evidence" value="ECO:0007669"/>
    <property type="project" value="TreeGrafter"/>
</dbReference>
<dbReference type="OrthoDB" id="40021at2759"/>
<evidence type="ECO:0000256" key="8">
    <source>
        <dbReference type="ARBA" id="ARBA00023264"/>
    </source>
</evidence>
<protein>
    <recommendedName>
        <fullName evidence="10">ethanolamine-phosphate cytidylyltransferase</fullName>
        <ecNumber evidence="10">2.7.7.14</ecNumber>
    </recommendedName>
    <alternativeName>
        <fullName evidence="11">CTP:phosphoethanolamine cytidylyltransferase</fullName>
    </alternativeName>
</protein>
<evidence type="ECO:0000256" key="6">
    <source>
        <dbReference type="ARBA" id="ARBA00023098"/>
    </source>
</evidence>
<evidence type="ECO:0000256" key="9">
    <source>
        <dbReference type="ARBA" id="ARBA00024191"/>
    </source>
</evidence>
<dbReference type="SUPFAM" id="SSF52374">
    <property type="entry name" value="Nucleotidylyl transferase"/>
    <property type="match status" value="2"/>
</dbReference>
<name>A0A0S4KIJ8_BODSA</name>
<evidence type="ECO:0000256" key="4">
    <source>
        <dbReference type="ARBA" id="ARBA00022679"/>
    </source>
</evidence>
<evidence type="ECO:0000259" key="12">
    <source>
        <dbReference type="Pfam" id="PF01467"/>
    </source>
</evidence>
<keyword evidence="4 13" id="KW-0808">Transferase</keyword>
<evidence type="ECO:0000256" key="7">
    <source>
        <dbReference type="ARBA" id="ARBA00023209"/>
    </source>
</evidence>
<dbReference type="EMBL" id="CYKH01002197">
    <property type="protein sequence ID" value="CUI15508.1"/>
    <property type="molecule type" value="Genomic_DNA"/>
</dbReference>
<dbReference type="OMA" id="QCKYINA"/>
<dbReference type="InterPro" id="IPR004821">
    <property type="entry name" value="Cyt_trans-like"/>
</dbReference>
<dbReference type="InterPro" id="IPR041723">
    <property type="entry name" value="CCT"/>
</dbReference>
<proteinExistence type="inferred from homology"/>
<dbReference type="PANTHER" id="PTHR45780:SF2">
    <property type="entry name" value="ETHANOLAMINE-PHOSPHATE CYTIDYLYLTRANSFERASE"/>
    <property type="match status" value="1"/>
</dbReference>
<evidence type="ECO:0000256" key="11">
    <source>
        <dbReference type="ARBA" id="ARBA00031473"/>
    </source>
</evidence>
<comment type="similarity">
    <text evidence="2">Belongs to the cytidylyltransferase family.</text>
</comment>
<dbReference type="CDD" id="cd02173">
    <property type="entry name" value="ECT"/>
    <property type="match status" value="1"/>
</dbReference>
<dbReference type="InterPro" id="IPR044608">
    <property type="entry name" value="Ect1/PCYT2"/>
</dbReference>